<dbReference type="RefSeq" id="WP_409120647.1">
    <property type="nucleotide sequence ID" value="NZ_JBJVNI010000003.1"/>
</dbReference>
<evidence type="ECO:0000313" key="3">
    <source>
        <dbReference type="EMBL" id="MFM9608267.1"/>
    </source>
</evidence>
<feature type="domain" description="XdhC- CoxI" evidence="1">
    <location>
        <begin position="11"/>
        <end position="73"/>
    </location>
</feature>
<evidence type="ECO:0000259" key="2">
    <source>
        <dbReference type="Pfam" id="PF13478"/>
    </source>
</evidence>
<sequence length="384" mass="40424">MLNIADMLYRWCREGRPFALATVVQVSGSAPLPPGTSLAVDLAGAAVGSVSGGCVEAAVYELCRQVLTSGEPPVRASFGYSDDDAFAVGLTCGGELEVLVQRIDPVGRPHLTAALEQVLAGVPVAVAQVIDGPQRLLGRTLSVFGGGSAYDGTLGDQRTDRTVAGEVRALLRTGRTARVEVGGDADTCPRKLTLLVHTHATPPRMLIFGAVDFAAALSRAGSFLGYRVTVCDARPVFATEARFPDADEVVADWPHRYLKHTDVDTRTAVCVLTHDAKFDVPLLRTALGLPVGYIGAMGSRRTHEDRLGRLRETGVSEEDLARLRSPIGLDLGARTPEETAVSITAEIIAHINHGTGLPLSRVPGPIHGSAPIAQAPTPAELLAV</sequence>
<organism evidence="3 4">
    <name type="scientific">Streptomyces niveiscabiei</name>
    <dbReference type="NCBI Taxonomy" id="164115"/>
    <lineage>
        <taxon>Bacteria</taxon>
        <taxon>Bacillati</taxon>
        <taxon>Actinomycetota</taxon>
        <taxon>Actinomycetes</taxon>
        <taxon>Kitasatosporales</taxon>
        <taxon>Streptomycetaceae</taxon>
        <taxon>Streptomyces</taxon>
    </lineage>
</organism>
<dbReference type="Pfam" id="PF13478">
    <property type="entry name" value="XdhC_C"/>
    <property type="match status" value="1"/>
</dbReference>
<comment type="caution">
    <text evidence="3">The sequence shown here is derived from an EMBL/GenBank/DDBJ whole genome shotgun (WGS) entry which is preliminary data.</text>
</comment>
<dbReference type="InterPro" id="IPR003777">
    <property type="entry name" value="XdhC_CoxI"/>
</dbReference>
<accession>A0ABW9HN13</accession>
<evidence type="ECO:0000313" key="4">
    <source>
        <dbReference type="Proteomes" id="UP001631957"/>
    </source>
</evidence>
<proteinExistence type="predicted"/>
<dbReference type="Proteomes" id="UP001631957">
    <property type="component" value="Unassembled WGS sequence"/>
</dbReference>
<dbReference type="EMBL" id="JBJVNI010000003">
    <property type="protein sequence ID" value="MFM9608267.1"/>
    <property type="molecule type" value="Genomic_DNA"/>
</dbReference>
<dbReference type="PANTHER" id="PTHR30388:SF4">
    <property type="entry name" value="MOLYBDENUM COFACTOR INSERTION CHAPERONE PAOD"/>
    <property type="match status" value="1"/>
</dbReference>
<keyword evidence="4" id="KW-1185">Reference proteome</keyword>
<dbReference type="PANTHER" id="PTHR30388">
    <property type="entry name" value="ALDEHYDE OXIDOREDUCTASE MOLYBDENUM COFACTOR ASSEMBLY PROTEIN"/>
    <property type="match status" value="1"/>
</dbReference>
<dbReference type="InterPro" id="IPR052698">
    <property type="entry name" value="MoCofactor_Util/Proc"/>
</dbReference>
<feature type="domain" description="XdhC Rossmann" evidence="2">
    <location>
        <begin position="205"/>
        <end position="347"/>
    </location>
</feature>
<dbReference type="InterPro" id="IPR027051">
    <property type="entry name" value="XdhC_Rossmann_dom"/>
</dbReference>
<gene>
    <name evidence="3" type="ORF">ACKI18_06020</name>
</gene>
<evidence type="ECO:0000259" key="1">
    <source>
        <dbReference type="Pfam" id="PF02625"/>
    </source>
</evidence>
<dbReference type="Pfam" id="PF02625">
    <property type="entry name" value="XdhC_CoxI"/>
    <property type="match status" value="1"/>
</dbReference>
<protein>
    <submittedName>
        <fullName evidence="3">XdhC family protein</fullName>
    </submittedName>
</protein>
<name>A0ABW9HN13_9ACTN</name>
<reference evidence="3 4" key="1">
    <citation type="submission" date="2024-12" db="EMBL/GenBank/DDBJ databases">
        <title>Forecasting of Potato common scab and diversities of Pathogenic streptomyces spp. in china.</title>
        <authorList>
            <person name="Handique U."/>
            <person name="Wu J."/>
        </authorList>
    </citation>
    <scope>NUCLEOTIDE SEQUENCE [LARGE SCALE GENOMIC DNA]</scope>
    <source>
        <strain evidence="3 4">ZRIMU1530</strain>
    </source>
</reference>
<dbReference type="Gene3D" id="3.40.50.720">
    <property type="entry name" value="NAD(P)-binding Rossmann-like Domain"/>
    <property type="match status" value="1"/>
</dbReference>